<protein>
    <submittedName>
        <fullName evidence="1">Putative restriction endonuclease</fullName>
    </submittedName>
</protein>
<reference evidence="1" key="1">
    <citation type="submission" date="2020-01" db="EMBL/GenBank/DDBJ databases">
        <title>Characterization of restriction-modification system in Gardnerella vaginalis.</title>
        <authorList>
            <person name="Bulavaite A."/>
            <person name="Pleckaityte M."/>
        </authorList>
    </citation>
    <scope>NUCLEOTIDE SEQUENCE</scope>
    <source>
        <strain evidence="1">ATCC 14018</strain>
    </source>
</reference>
<dbReference type="GO" id="GO:0004519">
    <property type="term" value="F:endonuclease activity"/>
    <property type="evidence" value="ECO:0007669"/>
    <property type="project" value="UniProtKB-KW"/>
</dbReference>
<keyword evidence="1" id="KW-0378">Hydrolase</keyword>
<proteinExistence type="predicted"/>
<evidence type="ECO:0000313" key="1">
    <source>
        <dbReference type="EMBL" id="QJW70227.1"/>
    </source>
</evidence>
<dbReference type="EMBL" id="MN938912">
    <property type="protein sequence ID" value="QJW70227.1"/>
    <property type="molecule type" value="Genomic_DNA"/>
</dbReference>
<keyword evidence="1" id="KW-0540">Nuclease</keyword>
<name>A0A6M5WHF9_GARVA</name>
<sequence>MAKTFGSEEHKILSLFSADSTFCYEGEFFKVNNSGKPTCKKGEPKTDIYVEAVNSNNCVKEFKISFKQENAEFLENKTNAERAEQLFGSNWQEIIISAVTKLQNDFQKRPLIYKSKLGRTDKGAITLGRKFELLNVKSGQLSEKIDLTRQQVIDVYAGTNLSEDKRNAYVKDVIIKDSGVANFILVEKDNIDTTQDAVNSLIAIDDYVDQNPNVYFACKALNYRSLKNKYDGDRPLAVYVNWFVTNGKLDYELVFDKPLLEGGDAVYERLKSALDLLGISNTNDLSLELIMHTESVNI</sequence>
<keyword evidence="1" id="KW-0255">Endonuclease</keyword>
<organism evidence="1">
    <name type="scientific">Gardnerella vaginalis</name>
    <dbReference type="NCBI Taxonomy" id="2702"/>
    <lineage>
        <taxon>Bacteria</taxon>
        <taxon>Bacillati</taxon>
        <taxon>Actinomycetota</taxon>
        <taxon>Actinomycetes</taxon>
        <taxon>Bifidobacteriales</taxon>
        <taxon>Bifidobacteriaceae</taxon>
        <taxon>Gardnerella</taxon>
    </lineage>
</organism>
<dbReference type="AlphaFoldDB" id="A0A6M5WHF9"/>
<accession>A0A6M5WHF9</accession>